<reference evidence="3" key="1">
    <citation type="journal article" date="2015" name="Proc. Natl. Acad. Sci. U.S.A.">
        <title>Networks of energetic and metabolic interactions define dynamics in microbial communities.</title>
        <authorList>
            <person name="Embree M."/>
            <person name="Liu J.K."/>
            <person name="Al-Bassam M.M."/>
            <person name="Zengler K."/>
        </authorList>
    </citation>
    <scope>NUCLEOTIDE SEQUENCE</scope>
</reference>
<feature type="domain" description="RCK N-terminal" evidence="1">
    <location>
        <begin position="16"/>
        <end position="133"/>
    </location>
</feature>
<gene>
    <name evidence="3" type="ORF">ASZ90_017006</name>
</gene>
<dbReference type="PANTHER" id="PTHR43833">
    <property type="entry name" value="POTASSIUM CHANNEL PROTEIN 2-RELATED-RELATED"/>
    <property type="match status" value="1"/>
</dbReference>
<feature type="domain" description="RCK C-terminal" evidence="2">
    <location>
        <begin position="182"/>
        <end position="266"/>
    </location>
</feature>
<dbReference type="EMBL" id="LNQE01001804">
    <property type="protein sequence ID" value="KUG05561.1"/>
    <property type="molecule type" value="Genomic_DNA"/>
</dbReference>
<dbReference type="SUPFAM" id="SSF51735">
    <property type="entry name" value="NAD(P)-binding Rossmann-fold domains"/>
    <property type="match status" value="1"/>
</dbReference>
<dbReference type="PANTHER" id="PTHR43833:SF9">
    <property type="entry name" value="POTASSIUM CHANNEL PROTEIN YUGO-RELATED"/>
    <property type="match status" value="1"/>
</dbReference>
<accession>A0A0W8EAB4</accession>
<dbReference type="PROSITE" id="PS51202">
    <property type="entry name" value="RCK_C"/>
    <property type="match status" value="1"/>
</dbReference>
<dbReference type="Gene3D" id="3.40.50.720">
    <property type="entry name" value="NAD(P)-binding Rossmann-like Domain"/>
    <property type="match status" value="1"/>
</dbReference>
<dbReference type="Gene3D" id="3.30.70.1450">
    <property type="entry name" value="Regulator of K+ conductance, C-terminal domain"/>
    <property type="match status" value="1"/>
</dbReference>
<dbReference type="GO" id="GO:0006813">
    <property type="term" value="P:potassium ion transport"/>
    <property type="evidence" value="ECO:0007669"/>
    <property type="project" value="InterPro"/>
</dbReference>
<proteinExistence type="predicted"/>
<dbReference type="AlphaFoldDB" id="A0A0W8EAB4"/>
<comment type="caution">
    <text evidence="3">The sequence shown here is derived from an EMBL/GenBank/DDBJ whole genome shotgun (WGS) entry which is preliminary data.</text>
</comment>
<dbReference type="InterPro" id="IPR036721">
    <property type="entry name" value="RCK_C_sf"/>
</dbReference>
<dbReference type="GO" id="GO:0008324">
    <property type="term" value="F:monoatomic cation transmembrane transporter activity"/>
    <property type="evidence" value="ECO:0007669"/>
    <property type="project" value="InterPro"/>
</dbReference>
<sequence>MGPSCGFDLTRAPATADHIIIVGYGLNGRNVARAARLANISYRIIEINPDLVRTECDAGEPIFYGDATQAAVLDLAGVREARMIVVVIADRIATQQVVQSARSLHPGIHILVRTRFVSEVPFLTGLGADTVIPEEFETSIEIFARALQTYHIPGDDIERLVRQVRAENYQMFRGLTPPPLAIHGSGVHLPSVDVASFFITGTNPLSGRRLAEVPWREEWGVSVIAVQRGSEYLLNPGGDLVIQENDLVMVAGSAEAIRVFNQEKALHPRDT</sequence>
<organism evidence="3">
    <name type="scientific">hydrocarbon metagenome</name>
    <dbReference type="NCBI Taxonomy" id="938273"/>
    <lineage>
        <taxon>unclassified sequences</taxon>
        <taxon>metagenomes</taxon>
        <taxon>ecological metagenomes</taxon>
    </lineage>
</organism>
<name>A0A0W8EAB4_9ZZZZ</name>
<dbReference type="Pfam" id="PF02254">
    <property type="entry name" value="TrkA_N"/>
    <property type="match status" value="1"/>
</dbReference>
<dbReference type="InterPro" id="IPR036291">
    <property type="entry name" value="NAD(P)-bd_dom_sf"/>
</dbReference>
<evidence type="ECO:0000259" key="1">
    <source>
        <dbReference type="PROSITE" id="PS51201"/>
    </source>
</evidence>
<dbReference type="PROSITE" id="PS51201">
    <property type="entry name" value="RCK_N"/>
    <property type="match status" value="1"/>
</dbReference>
<dbReference type="InterPro" id="IPR050721">
    <property type="entry name" value="Trk_Ktr_HKT_K-transport"/>
</dbReference>
<evidence type="ECO:0000259" key="2">
    <source>
        <dbReference type="PROSITE" id="PS51202"/>
    </source>
</evidence>
<dbReference type="Pfam" id="PF02080">
    <property type="entry name" value="TrkA_C"/>
    <property type="match status" value="1"/>
</dbReference>
<protein>
    <submittedName>
        <fullName evidence="3">Glutathione-regulated potassium-efflux system protein kefc</fullName>
    </submittedName>
</protein>
<evidence type="ECO:0000313" key="3">
    <source>
        <dbReference type="EMBL" id="KUG05561.1"/>
    </source>
</evidence>
<dbReference type="SUPFAM" id="SSF116726">
    <property type="entry name" value="TrkA C-terminal domain-like"/>
    <property type="match status" value="1"/>
</dbReference>
<dbReference type="InterPro" id="IPR006037">
    <property type="entry name" value="RCK_C"/>
</dbReference>
<dbReference type="InterPro" id="IPR003148">
    <property type="entry name" value="RCK_N"/>
</dbReference>